<dbReference type="AlphaFoldDB" id="A0A8S4BCQ9"/>
<dbReference type="CDD" id="cd21159">
    <property type="entry name" value="XendoU"/>
    <property type="match status" value="1"/>
</dbReference>
<feature type="domain" description="SMB" evidence="19">
    <location>
        <begin position="76"/>
        <end position="120"/>
    </location>
</feature>
<dbReference type="SMART" id="SM00201">
    <property type="entry name" value="SO"/>
    <property type="match status" value="3"/>
</dbReference>
<evidence type="ECO:0000259" key="19">
    <source>
        <dbReference type="PROSITE" id="PS50958"/>
    </source>
</evidence>
<keyword evidence="12 18" id="KW-0378">Hydrolase</keyword>
<evidence type="ECO:0000256" key="4">
    <source>
        <dbReference type="ARBA" id="ARBA00011245"/>
    </source>
</evidence>
<dbReference type="PANTHER" id="PTHR12439">
    <property type="entry name" value="PLACENTAL PROTEIN 11-RELATED"/>
    <property type="match status" value="1"/>
</dbReference>
<evidence type="ECO:0000256" key="17">
    <source>
        <dbReference type="ARBA" id="ARBA00048688"/>
    </source>
</evidence>
<evidence type="ECO:0000256" key="10">
    <source>
        <dbReference type="ARBA" id="ARBA00022737"/>
    </source>
</evidence>
<keyword evidence="7 18" id="KW-0540">Nuclease</keyword>
<dbReference type="PROSITE" id="PS51959">
    <property type="entry name" value="ENDOU"/>
    <property type="match status" value="1"/>
</dbReference>
<evidence type="ECO:0000256" key="6">
    <source>
        <dbReference type="ARBA" id="ARBA00022525"/>
    </source>
</evidence>
<feature type="domain" description="SMB" evidence="19">
    <location>
        <begin position="35"/>
        <end position="75"/>
    </location>
</feature>
<evidence type="ECO:0000256" key="5">
    <source>
        <dbReference type="ARBA" id="ARBA00021813"/>
    </source>
</evidence>
<keyword evidence="11 18" id="KW-0255">Endonuclease</keyword>
<dbReference type="InterPro" id="IPR020436">
    <property type="entry name" value="SMB_chordata"/>
</dbReference>
<comment type="subcellular location">
    <subcellularLocation>
        <location evidence="2">Secreted</location>
    </subcellularLocation>
</comment>
<evidence type="ECO:0000256" key="3">
    <source>
        <dbReference type="ARBA" id="ARBA00010168"/>
    </source>
</evidence>
<evidence type="ECO:0000256" key="15">
    <source>
        <dbReference type="ARBA" id="ARBA00023211"/>
    </source>
</evidence>
<comment type="subunit">
    <text evidence="4 18">Monomer.</text>
</comment>
<organism evidence="21 22">
    <name type="scientific">Menidia menidia</name>
    <name type="common">Atlantic silverside</name>
    <dbReference type="NCBI Taxonomy" id="238744"/>
    <lineage>
        <taxon>Eukaryota</taxon>
        <taxon>Metazoa</taxon>
        <taxon>Chordata</taxon>
        <taxon>Craniata</taxon>
        <taxon>Vertebrata</taxon>
        <taxon>Euteleostomi</taxon>
        <taxon>Actinopterygii</taxon>
        <taxon>Neopterygii</taxon>
        <taxon>Teleostei</taxon>
        <taxon>Neoteleostei</taxon>
        <taxon>Acanthomorphata</taxon>
        <taxon>Ovalentaria</taxon>
        <taxon>Atherinomorphae</taxon>
        <taxon>Atheriniformes</taxon>
        <taxon>Atherinopsidae</taxon>
        <taxon>Menidiinae</taxon>
        <taxon>Menidia</taxon>
    </lineage>
</organism>
<comment type="cofactor">
    <cofactor evidence="1 18">
        <name>Mn(2+)</name>
        <dbReference type="ChEBI" id="CHEBI:29035"/>
    </cofactor>
</comment>
<accession>A0A8S4BCQ9</accession>
<evidence type="ECO:0000313" key="21">
    <source>
        <dbReference type="EMBL" id="CAG5981804.1"/>
    </source>
</evidence>
<dbReference type="PROSITE" id="PS00524">
    <property type="entry name" value="SMB_1"/>
    <property type="match status" value="1"/>
</dbReference>
<feature type="domain" description="SMB" evidence="19">
    <location>
        <begin position="121"/>
        <end position="159"/>
    </location>
</feature>
<proteinExistence type="inferred from homology"/>
<dbReference type="PRINTS" id="PR00022">
    <property type="entry name" value="SOMATOMEDINB"/>
</dbReference>
<keyword evidence="22" id="KW-1185">Reference proteome</keyword>
<evidence type="ECO:0000256" key="11">
    <source>
        <dbReference type="ARBA" id="ARBA00022759"/>
    </source>
</evidence>
<keyword evidence="8 18" id="KW-0479">Metal-binding</keyword>
<dbReference type="Pfam" id="PF01033">
    <property type="entry name" value="Somatomedin_B"/>
    <property type="match status" value="3"/>
</dbReference>
<dbReference type="Proteomes" id="UP000677803">
    <property type="component" value="Unassembled WGS sequence"/>
</dbReference>
<feature type="signal peptide" evidence="18">
    <location>
        <begin position="1"/>
        <end position="31"/>
    </location>
</feature>
<evidence type="ECO:0000256" key="7">
    <source>
        <dbReference type="ARBA" id="ARBA00022722"/>
    </source>
</evidence>
<dbReference type="InterPro" id="IPR001212">
    <property type="entry name" value="Somatomedin_B_dom"/>
</dbReference>
<dbReference type="GO" id="GO:0046872">
    <property type="term" value="F:metal ion binding"/>
    <property type="evidence" value="ECO:0007669"/>
    <property type="project" value="UniProtKB-UniRule"/>
</dbReference>
<dbReference type="GO" id="GO:0016787">
    <property type="term" value="F:hydrolase activity"/>
    <property type="evidence" value="ECO:0007669"/>
    <property type="project" value="UniProtKB-KW"/>
</dbReference>
<dbReference type="GO" id="GO:0030247">
    <property type="term" value="F:polysaccharide binding"/>
    <property type="evidence" value="ECO:0007669"/>
    <property type="project" value="InterPro"/>
</dbReference>
<evidence type="ECO:0000256" key="16">
    <source>
        <dbReference type="ARBA" id="ARBA00023239"/>
    </source>
</evidence>
<evidence type="ECO:0000259" key="20">
    <source>
        <dbReference type="PROSITE" id="PS51959"/>
    </source>
</evidence>
<evidence type="ECO:0000256" key="9">
    <source>
        <dbReference type="ARBA" id="ARBA00022729"/>
    </source>
</evidence>
<dbReference type="GO" id="GO:0004521">
    <property type="term" value="F:RNA endonuclease activity"/>
    <property type="evidence" value="ECO:0007669"/>
    <property type="project" value="UniProtKB-UniRule"/>
</dbReference>
<dbReference type="GO" id="GO:0003723">
    <property type="term" value="F:RNA binding"/>
    <property type="evidence" value="ECO:0007669"/>
    <property type="project" value="UniProtKB-UniRule"/>
</dbReference>
<feature type="domain" description="EndoU" evidence="20">
    <location>
        <begin position="167"/>
        <end position="441"/>
    </location>
</feature>
<evidence type="ECO:0000256" key="14">
    <source>
        <dbReference type="ARBA" id="ARBA00023157"/>
    </source>
</evidence>
<comment type="catalytic activity">
    <reaction evidence="17">
        <text>ribonucleotidyl-uridine-RNA = a 5'-end dephospho-uridine-RNA + a 3'-end 2',3'-cyclophospho-ribonucleotide-RNA</text>
        <dbReference type="Rhea" id="RHEA:67792"/>
        <dbReference type="Rhea" id="RHEA-COMP:10464"/>
        <dbReference type="Rhea" id="RHEA-COMP:17354"/>
        <dbReference type="Rhea" id="RHEA-COMP:17356"/>
        <dbReference type="ChEBI" id="CHEBI:83064"/>
        <dbReference type="ChEBI" id="CHEBI:173117"/>
        <dbReference type="ChEBI" id="CHEBI:173224"/>
    </reaction>
    <physiologicalReaction direction="left-to-right" evidence="17">
        <dbReference type="Rhea" id="RHEA:67793"/>
    </physiologicalReaction>
</comment>
<comment type="similarity">
    <text evidence="3 18">Belongs to the ENDOU family.</text>
</comment>
<keyword evidence="13 18" id="KW-0694">RNA-binding</keyword>
<dbReference type="GO" id="GO:0006955">
    <property type="term" value="P:immune response"/>
    <property type="evidence" value="ECO:0007669"/>
    <property type="project" value="InterPro"/>
</dbReference>
<dbReference type="InterPro" id="IPR039787">
    <property type="entry name" value="ENDOU"/>
</dbReference>
<dbReference type="SUPFAM" id="SSF142877">
    <property type="entry name" value="EndoU-like"/>
    <property type="match status" value="1"/>
</dbReference>
<evidence type="ECO:0000256" key="8">
    <source>
        <dbReference type="ARBA" id="ARBA00022723"/>
    </source>
</evidence>
<keyword evidence="15 18" id="KW-0464">Manganese</keyword>
<sequence>MFHCVGLSGCSSSKMKVTALILLCVTLICQGYSNSLDSCQGRCGYGTDSSYSCQCNSACERYNDCCSDYVEQCKAAETSCKGRCDEAYNSQDKCHCNSKCSQYNNCCSDYADLCSTAETSCKGRCGEAYNSQNKCHCNSKCSQYNNCCSDYADLCSSSGGDGGTGITDAEIKALSETLYALDSNKASASELIIDPQALVPDSETSHQNDLSAKPLFRYLDEGSLFSRPTFAALLAVLDNYNRMTGQTENFSPQQLAEQDTFLRETISNTELGRELFAFLYTKGVYASEEEFIEDLKMMWFGLYSRNDNKMDSSGFEHIFAGEIKGGKVSGFHNWIQFYLLEKRGEMNYYSHSFNGPWTAYPDVIGMQFNWDGYFKQVGSAIIGCSPEFDFALYSLCYITRPGKRCHLSLGGKTLIIQTYTWNNSSYGDGKKFIGSAFPSSP</sequence>
<evidence type="ECO:0000256" key="18">
    <source>
        <dbReference type="RuleBase" id="RU367085"/>
    </source>
</evidence>
<keyword evidence="14" id="KW-1015">Disulfide bond</keyword>
<keyword evidence="10" id="KW-0677">Repeat</keyword>
<dbReference type="GO" id="GO:0005044">
    <property type="term" value="F:scavenger receptor activity"/>
    <property type="evidence" value="ECO:0007669"/>
    <property type="project" value="InterPro"/>
</dbReference>
<evidence type="ECO:0000256" key="1">
    <source>
        <dbReference type="ARBA" id="ARBA00001936"/>
    </source>
</evidence>
<dbReference type="SUPFAM" id="SSF90188">
    <property type="entry name" value="Somatomedin B domain"/>
    <property type="match status" value="3"/>
</dbReference>
<name>A0A8S4BCQ9_9TELE</name>
<dbReference type="Pfam" id="PF09412">
    <property type="entry name" value="XendoU"/>
    <property type="match status" value="1"/>
</dbReference>
<evidence type="ECO:0000256" key="12">
    <source>
        <dbReference type="ARBA" id="ARBA00022801"/>
    </source>
</evidence>
<dbReference type="EMBL" id="CAJRST010033334">
    <property type="protein sequence ID" value="CAG5981804.1"/>
    <property type="molecule type" value="Genomic_DNA"/>
</dbReference>
<dbReference type="FunFam" id="4.10.410.20:FF:000005">
    <property type="entry name" value="Endonuclease, poly(U) specific"/>
    <property type="match status" value="2"/>
</dbReference>
<dbReference type="GO" id="GO:0005576">
    <property type="term" value="C:extracellular region"/>
    <property type="evidence" value="ECO:0007669"/>
    <property type="project" value="UniProtKB-SubCell"/>
</dbReference>
<dbReference type="InterPro" id="IPR036024">
    <property type="entry name" value="Somatomedin_B-like_dom_sf"/>
</dbReference>
<dbReference type="InterPro" id="IPR018998">
    <property type="entry name" value="EndoU_C"/>
</dbReference>
<comment type="caution">
    <text evidence="21">The sequence shown here is derived from an EMBL/GenBank/DDBJ whole genome shotgun (WGS) entry which is preliminary data.</text>
</comment>
<dbReference type="GO" id="GO:0016829">
    <property type="term" value="F:lyase activity"/>
    <property type="evidence" value="ECO:0007669"/>
    <property type="project" value="UniProtKB-KW"/>
</dbReference>
<evidence type="ECO:0000256" key="13">
    <source>
        <dbReference type="ARBA" id="ARBA00022884"/>
    </source>
</evidence>
<dbReference type="Gene3D" id="4.10.410.20">
    <property type="match status" value="3"/>
</dbReference>
<evidence type="ECO:0000313" key="22">
    <source>
        <dbReference type="Proteomes" id="UP000677803"/>
    </source>
</evidence>
<dbReference type="EC" id="4.6.1.-" evidence="18"/>
<feature type="chain" id="PRO_5035962397" description="Uridylate-specific endoribonuclease" evidence="18">
    <location>
        <begin position="32"/>
        <end position="441"/>
    </location>
</feature>
<dbReference type="PANTHER" id="PTHR12439:SF40">
    <property type="entry name" value="URIDYLATE-SPECIFIC ENDORIBONUCLEASE"/>
    <property type="match status" value="1"/>
</dbReference>
<gene>
    <name evidence="21" type="ORF">MMEN_LOCUS16439</name>
</gene>
<dbReference type="InterPro" id="IPR037227">
    <property type="entry name" value="EndoU-like"/>
</dbReference>
<keyword evidence="9 18" id="KW-0732">Signal</keyword>
<keyword evidence="6" id="KW-0964">Secreted</keyword>
<keyword evidence="16" id="KW-0456">Lyase</keyword>
<dbReference type="OrthoDB" id="430326at2759"/>
<dbReference type="PROSITE" id="PS50958">
    <property type="entry name" value="SMB_2"/>
    <property type="match status" value="3"/>
</dbReference>
<reference evidence="21" key="1">
    <citation type="submission" date="2021-05" db="EMBL/GenBank/DDBJ databases">
        <authorList>
            <person name="Tigano A."/>
        </authorList>
    </citation>
    <scope>NUCLEOTIDE SEQUENCE</scope>
</reference>
<evidence type="ECO:0000256" key="2">
    <source>
        <dbReference type="ARBA" id="ARBA00004613"/>
    </source>
</evidence>
<protein>
    <recommendedName>
        <fullName evidence="5 18">Uridylate-specific endoribonuclease</fullName>
        <ecNumber evidence="18">4.6.1.-</ecNumber>
    </recommendedName>
</protein>